<accession>A0ABV6KG61</accession>
<proteinExistence type="predicted"/>
<name>A0ABV6KG61_9BACI</name>
<evidence type="ECO:0000313" key="2">
    <source>
        <dbReference type="EMBL" id="MFC0472311.1"/>
    </source>
</evidence>
<evidence type="ECO:0000259" key="1">
    <source>
        <dbReference type="Pfam" id="PF10026"/>
    </source>
</evidence>
<protein>
    <submittedName>
        <fullName evidence="2">DUF2268 domain-containing protein</fullName>
    </submittedName>
</protein>
<dbReference type="EMBL" id="JBHLUX010000070">
    <property type="protein sequence ID" value="MFC0472311.1"/>
    <property type="molecule type" value="Genomic_DNA"/>
</dbReference>
<keyword evidence="3" id="KW-1185">Reference proteome</keyword>
<dbReference type="Pfam" id="PF10026">
    <property type="entry name" value="DUF2268"/>
    <property type="match status" value="1"/>
</dbReference>
<gene>
    <name evidence="2" type="ORF">ACFFHM_17905</name>
</gene>
<feature type="domain" description="DUF2268" evidence="1">
    <location>
        <begin position="79"/>
        <end position="268"/>
    </location>
</feature>
<dbReference type="RefSeq" id="WP_335964035.1">
    <property type="nucleotide sequence ID" value="NZ_JAXBLX010000074.1"/>
</dbReference>
<dbReference type="Proteomes" id="UP001589838">
    <property type="component" value="Unassembled WGS sequence"/>
</dbReference>
<evidence type="ECO:0000313" key="3">
    <source>
        <dbReference type="Proteomes" id="UP001589838"/>
    </source>
</evidence>
<comment type="caution">
    <text evidence="2">The sequence shown here is derived from an EMBL/GenBank/DDBJ whole genome shotgun (WGS) entry which is preliminary data.</text>
</comment>
<organism evidence="2 3">
    <name type="scientific">Halalkalibacter kiskunsagensis</name>
    <dbReference type="NCBI Taxonomy" id="1548599"/>
    <lineage>
        <taxon>Bacteria</taxon>
        <taxon>Bacillati</taxon>
        <taxon>Bacillota</taxon>
        <taxon>Bacilli</taxon>
        <taxon>Bacillales</taxon>
        <taxon>Bacillaceae</taxon>
        <taxon>Halalkalibacter</taxon>
    </lineage>
</organism>
<sequence length="282" mass="32796">MGVVRTDKWLRAYKIKSKKTKTLEEQYDCQRDVITRPLCEVFSTKDEAGLHQYLLQMGLFRPGQSIELVYDRWKETSPWAIVQQQFQKLKEKWNGPDIKIYTLPMNDDNTFLSDELGGKTGLSLPHAIILFIKANVTKEDLLALITHEYHHVCRLQTIKQPEDSMKLLESLVMEGLAEFAVKEEVGPHACAAWTYRYDHVWNDVWFERWIRPNLQLKGRKNHHPFLYGSKEGGIPLWLGYYTGYKIVNTATTQRDTTSNLLGLSADLIFERSIFTVGEERNL</sequence>
<dbReference type="InterPro" id="IPR018728">
    <property type="entry name" value="DUF2268"/>
</dbReference>
<reference evidence="2 3" key="1">
    <citation type="submission" date="2024-09" db="EMBL/GenBank/DDBJ databases">
        <authorList>
            <person name="Sun Q."/>
            <person name="Mori K."/>
        </authorList>
    </citation>
    <scope>NUCLEOTIDE SEQUENCE [LARGE SCALE GENOMIC DNA]</scope>
    <source>
        <strain evidence="2 3">NCAIM B.02610</strain>
    </source>
</reference>